<keyword evidence="11 12" id="KW-0804">Transcription</keyword>
<keyword evidence="9 12" id="KW-0238">DNA-binding</keyword>
<evidence type="ECO:0000256" key="9">
    <source>
        <dbReference type="ARBA" id="ARBA00023125"/>
    </source>
</evidence>
<organism evidence="16 17">
    <name type="scientific">Human papillomavirus 205</name>
    <dbReference type="NCBI Taxonomy" id="2259334"/>
    <lineage>
        <taxon>Viruses</taxon>
        <taxon>Monodnaviria</taxon>
        <taxon>Shotokuvirae</taxon>
        <taxon>Cossaviricota</taxon>
        <taxon>Papovaviricetes</taxon>
        <taxon>Zurhausenvirales</taxon>
        <taxon>Papillomaviridae</taxon>
        <taxon>Firstpapillomavirinae</taxon>
        <taxon>Gammapapillomavirus</taxon>
        <taxon>Gammapapillomavirus 1</taxon>
    </lineage>
</organism>
<dbReference type="Pfam" id="PF00508">
    <property type="entry name" value="PPV_E2_N"/>
    <property type="match status" value="1"/>
</dbReference>
<protein>
    <recommendedName>
        <fullName evidence="12">Regulatory protein E2</fullName>
    </recommendedName>
</protein>
<dbReference type="GO" id="GO:0039693">
    <property type="term" value="P:viral DNA genome replication"/>
    <property type="evidence" value="ECO:0007669"/>
    <property type="project" value="UniProtKB-UniRule"/>
</dbReference>
<comment type="PTM">
    <text evidence="12">Phosphorylated.</text>
</comment>
<gene>
    <name evidence="12" type="primary">E2</name>
</gene>
<evidence type="ECO:0000256" key="8">
    <source>
        <dbReference type="ARBA" id="ARBA00023015"/>
    </source>
</evidence>
<dbReference type="InterPro" id="IPR042503">
    <property type="entry name" value="Regulatory_protein_E2_N_1"/>
</dbReference>
<dbReference type="InterPro" id="IPR012677">
    <property type="entry name" value="Nucleotide-bd_a/b_plait_sf"/>
</dbReference>
<dbReference type="Gene3D" id="3.30.70.330">
    <property type="match status" value="1"/>
</dbReference>
<evidence type="ECO:0000256" key="13">
    <source>
        <dbReference type="SAM" id="MobiDB-lite"/>
    </source>
</evidence>
<keyword evidence="7 12" id="KW-0235">DNA replication</keyword>
<dbReference type="GO" id="GO:0000166">
    <property type="term" value="F:nucleotide binding"/>
    <property type="evidence" value="ECO:0007669"/>
    <property type="project" value="UniProtKB-UniRule"/>
</dbReference>
<accession>A0A166FKA1</accession>
<evidence type="ECO:0000256" key="7">
    <source>
        <dbReference type="ARBA" id="ARBA00022705"/>
    </source>
</evidence>
<comment type="function">
    <text evidence="12">Plays a role in the initiation of viral DNA replication. A dimer of E2 interacts with a dimer of E1 in order to improve specificity of E1 DNA binding activity. Once the complex recognizes and binds DNA at specific sites, the E2 dimer is removed from DNA. E2 also regulates viral transcription through binding to the E2RE response element (5'-ACCNNNNNNGGT-3') present in multiple copies in the regulatory regions of the viral genome. Activates or represses transcription depending on E2RE's position with regards to proximal promoter elements including the TATA-box. Repression occurs by sterically hindering the assembly of the transcription initiation complex.</text>
</comment>
<evidence type="ECO:0000256" key="6">
    <source>
        <dbReference type="ARBA" id="ARBA00022562"/>
    </source>
</evidence>
<comment type="caution">
    <text evidence="12">Lacks conserved residue(s) required for the propagation of feature annotation.</text>
</comment>
<evidence type="ECO:0000256" key="12">
    <source>
        <dbReference type="HAMAP-Rule" id="MF_04001"/>
    </source>
</evidence>
<dbReference type="GO" id="GO:0006275">
    <property type="term" value="P:regulation of DNA replication"/>
    <property type="evidence" value="ECO:0007669"/>
    <property type="project" value="UniProtKB-UniRule"/>
</dbReference>
<keyword evidence="3 12" id="KW-0678">Repressor</keyword>
<keyword evidence="10 12" id="KW-0010">Activator</keyword>
<dbReference type="GO" id="GO:0042025">
    <property type="term" value="C:host cell nucleus"/>
    <property type="evidence" value="ECO:0007669"/>
    <property type="project" value="UniProtKB-SubCell"/>
</dbReference>
<dbReference type="Gene3D" id="2.170.200.10">
    <property type="entry name" value="Papillomavirus E2 early protein domain"/>
    <property type="match status" value="1"/>
</dbReference>
<dbReference type="SUPFAM" id="SSF54957">
    <property type="entry name" value="Viral DNA-binding domain"/>
    <property type="match status" value="1"/>
</dbReference>
<comment type="subcellular location">
    <subcellularLocation>
        <location evidence="1 12">Host nucleus</location>
    </subcellularLocation>
</comment>
<dbReference type="InterPro" id="IPR035975">
    <property type="entry name" value="E2/EBNA1_C_sf"/>
</dbReference>
<dbReference type="HAMAP" id="MF_04001">
    <property type="entry name" value="PPV_E2"/>
    <property type="match status" value="1"/>
</dbReference>
<dbReference type="EMBL" id="KT698167">
    <property type="protein sequence ID" value="ANA05274.1"/>
    <property type="molecule type" value="Genomic_DNA"/>
</dbReference>
<evidence type="ECO:0000256" key="10">
    <source>
        <dbReference type="ARBA" id="ARBA00023159"/>
    </source>
</evidence>
<feature type="compositionally biased region" description="Low complexity" evidence="13">
    <location>
        <begin position="218"/>
        <end position="228"/>
    </location>
</feature>
<keyword evidence="5 12" id="KW-0597">Phosphoprotein</keyword>
<feature type="compositionally biased region" description="Basic residues" evidence="13">
    <location>
        <begin position="290"/>
        <end position="299"/>
    </location>
</feature>
<evidence type="ECO:0000256" key="4">
    <source>
        <dbReference type="ARBA" id="ARBA00022518"/>
    </source>
</evidence>
<evidence type="ECO:0000256" key="3">
    <source>
        <dbReference type="ARBA" id="ARBA00022491"/>
    </source>
</evidence>
<evidence type="ECO:0000259" key="15">
    <source>
        <dbReference type="Pfam" id="PF00511"/>
    </source>
</evidence>
<evidence type="ECO:0000313" key="17">
    <source>
        <dbReference type="Proteomes" id="UP000153748"/>
    </source>
</evidence>
<dbReference type="GO" id="GO:0006260">
    <property type="term" value="P:DNA replication"/>
    <property type="evidence" value="ECO:0007669"/>
    <property type="project" value="UniProtKB-KW"/>
</dbReference>
<evidence type="ECO:0000256" key="1">
    <source>
        <dbReference type="ARBA" id="ARBA00004147"/>
    </source>
</evidence>
<dbReference type="GO" id="GO:0006351">
    <property type="term" value="P:DNA-templated transcription"/>
    <property type="evidence" value="ECO:0007669"/>
    <property type="project" value="UniProtKB-UniRule"/>
</dbReference>
<evidence type="ECO:0000256" key="5">
    <source>
        <dbReference type="ARBA" id="ARBA00022553"/>
    </source>
</evidence>
<keyword evidence="4 12" id="KW-0244">Early protein</keyword>
<feature type="region of interest" description="Disordered" evidence="13">
    <location>
        <begin position="202"/>
        <end position="304"/>
    </location>
</feature>
<dbReference type="InterPro" id="IPR042504">
    <property type="entry name" value="Regulatory_protein_E2_N_2"/>
</dbReference>
<evidence type="ECO:0000256" key="11">
    <source>
        <dbReference type="ARBA" id="ARBA00023163"/>
    </source>
</evidence>
<comment type="subunit">
    <text evidence="12">Binds DNA as homodimer. Interacts with protein E1; this interaction greatly increases E1 DNA-binding activity. Interacts with protein L1; this interaction enhances E2-dependent replication and transcription activation. Interacts with protein L2; this interaction inhibits E2 transcriptional activity but not DNA replication function E2. Interacts with protein E7; this interaction inhibits E7 oncogenic activity. Interacts with host TAF1; this interaction modulates E2-dependent transcriptional regulation. Interacts with host BRD4; this interaction mediates E2 transcriptional activation function. Additionally, the interaction with host BRD4 on mitotic chromosomes mediates tethering of the viral genome. Interacts with host TOPBP1; this interaction is required for optimal viral DNA replication.</text>
</comment>
<dbReference type="GO" id="GO:0003677">
    <property type="term" value="F:DNA binding"/>
    <property type="evidence" value="ECO:0007669"/>
    <property type="project" value="UniProtKB-UniRule"/>
</dbReference>
<dbReference type="Proteomes" id="UP000153748">
    <property type="component" value="Segment"/>
</dbReference>
<evidence type="ECO:0000259" key="14">
    <source>
        <dbReference type="Pfam" id="PF00508"/>
    </source>
</evidence>
<dbReference type="GO" id="GO:0003700">
    <property type="term" value="F:DNA-binding transcription factor activity"/>
    <property type="evidence" value="ECO:0007669"/>
    <property type="project" value="UniProtKB-UniRule"/>
</dbReference>
<evidence type="ECO:0000313" key="16">
    <source>
        <dbReference type="EMBL" id="ANA05274.1"/>
    </source>
</evidence>
<dbReference type="InterPro" id="IPR036050">
    <property type="entry name" value="Regulatory_protein_E2_N"/>
</dbReference>
<dbReference type="SUPFAM" id="SSF51332">
    <property type="entry name" value="E2 regulatory, transactivation domain"/>
    <property type="match status" value="1"/>
</dbReference>
<proteinExistence type="inferred from homology"/>
<keyword evidence="6 12" id="KW-1048">Host nucleus</keyword>
<feature type="domain" description="Papillomavirus E2 N-terminal" evidence="14">
    <location>
        <begin position="1"/>
        <end position="199"/>
    </location>
</feature>
<dbReference type="Pfam" id="PF00511">
    <property type="entry name" value="PPV_E2_C"/>
    <property type="match status" value="1"/>
</dbReference>
<comment type="similarity">
    <text evidence="2">Belongs to the papillomaviridae E8^E2C protein family.</text>
</comment>
<keyword evidence="8 12" id="KW-0805">Transcription regulation</keyword>
<name>A0A166FKA1_9PAPI</name>
<dbReference type="InterPro" id="IPR033668">
    <property type="entry name" value="Reg_prot_E2"/>
</dbReference>
<dbReference type="InterPro" id="IPR001866">
    <property type="entry name" value="PPV_E2_N"/>
</dbReference>
<dbReference type="InterPro" id="IPR000427">
    <property type="entry name" value="Papillomavirus_E2_C"/>
</dbReference>
<evidence type="ECO:0000256" key="2">
    <source>
        <dbReference type="ARBA" id="ARBA00007794"/>
    </source>
</evidence>
<comment type="similarity">
    <text evidence="12">Belongs to the papillomaviridae E2 protein family.</text>
</comment>
<dbReference type="Gene3D" id="1.10.287.30">
    <property type="entry name" value="E2 (early) protein, N terminal domain, subdomain 1"/>
    <property type="match status" value="1"/>
</dbReference>
<sequence>MESLINRFDAVQEAILSHIESGSTTLESQIEYWENVRKENIIMHYARKQGLTTLGMQPLPALAVTEYNAKEAIKLSLTLQSLLKSPFGTEPWTLTEVSAQLINTPPQNCLKKRGYEVEVWFDNNKDNAMVYPNWDRIYYQDTNEIWHLVKGEVDYDGCYFVDHTGDRAYFTIFNADAERFSETGKWTVHYKTQVISSSIVSSTSSHYSSIDEDPIPGPSTYTSPTKKSSAGHKESPGHPSSTTSPETKNIRFRRGRQQGESGASGGETPFKRRRRGGLGSAPSAAEVGQRHRTPQRKGLSRLGLLQEEARDPPLICISGTANSLKCWRYRKSNQYPQRFLVMSTVFQWVGDTSPAHSRLLVAFINNAQREAFVKHTQLPRNATYTFGNLNKL</sequence>
<feature type="region of interest" description="DNA-binding domain" evidence="12">
    <location>
        <begin position="311"/>
        <end position="392"/>
    </location>
</feature>
<feature type="compositionally biased region" description="Polar residues" evidence="13">
    <location>
        <begin position="238"/>
        <end position="247"/>
    </location>
</feature>
<reference evidence="16 17" key="1">
    <citation type="journal article" date="2016" name="Infect. Genet. Evol.">
        <title>Characterization of novel human papillomavirus types 157, 158 and 205 from healthy skin and recombination analysis in genus ?-Papillomavirus.</title>
        <authorList>
            <person name="Bolatti E.M."/>
            <person name="Chouhy D."/>
            <person name="Casal P.E."/>
            <person name="Perez G.R."/>
            <person name="Stella E.J."/>
            <person name="Sanchez A."/>
            <person name="Gorosito M."/>
            <person name="Bussy R.F."/>
            <person name="Giri A.A."/>
        </authorList>
    </citation>
    <scope>NUCLEOTIDE SEQUENCE [LARGE SCALE GENOMIC DNA]</scope>
    <source>
        <strain evidence="16">EP01</strain>
    </source>
</reference>
<feature type="domain" description="Papillomavirus E2 C-terminal" evidence="15">
    <location>
        <begin position="313"/>
        <end position="388"/>
    </location>
</feature>